<gene>
    <name evidence="5" type="ORF">LTR25_009955</name>
</gene>
<keyword evidence="1" id="KW-0028">Amino-acid biosynthesis</keyword>
<accession>A0AAV9PV15</accession>
<dbReference type="Pfam" id="PF13537">
    <property type="entry name" value="GATase_7"/>
    <property type="match status" value="1"/>
</dbReference>
<dbReference type="AlphaFoldDB" id="A0AAV9PV15"/>
<keyword evidence="2" id="KW-0061">Asparagine biosynthesis</keyword>
<name>A0AAV9PV15_9PEZI</name>
<dbReference type="Pfam" id="PF00733">
    <property type="entry name" value="Asn_synthase"/>
    <property type="match status" value="1"/>
</dbReference>
<dbReference type="Proteomes" id="UP001345827">
    <property type="component" value="Unassembled WGS sequence"/>
</dbReference>
<evidence type="ECO:0000256" key="2">
    <source>
        <dbReference type="ARBA" id="ARBA00022888"/>
    </source>
</evidence>
<evidence type="ECO:0000313" key="5">
    <source>
        <dbReference type="EMBL" id="KAK5529218.1"/>
    </source>
</evidence>
<reference evidence="5 6" key="1">
    <citation type="submission" date="2023-06" db="EMBL/GenBank/DDBJ databases">
        <title>Black Yeasts Isolated from many extreme environments.</title>
        <authorList>
            <person name="Coleine C."/>
            <person name="Stajich J.E."/>
            <person name="Selbmann L."/>
        </authorList>
    </citation>
    <scope>NUCLEOTIDE SEQUENCE [LARGE SCALE GENOMIC DNA]</scope>
    <source>
        <strain evidence="5 6">CCFEE 5887</strain>
    </source>
</reference>
<dbReference type="SUPFAM" id="SSF52402">
    <property type="entry name" value="Adenine nucleotide alpha hydrolases-like"/>
    <property type="match status" value="1"/>
</dbReference>
<dbReference type="CDD" id="cd01991">
    <property type="entry name" value="Asn_synthase_B_C"/>
    <property type="match status" value="1"/>
</dbReference>
<dbReference type="InterPro" id="IPR017932">
    <property type="entry name" value="GATase_2_dom"/>
</dbReference>
<proteinExistence type="predicted"/>
<dbReference type="GO" id="GO:0006529">
    <property type="term" value="P:asparagine biosynthetic process"/>
    <property type="evidence" value="ECO:0007669"/>
    <property type="project" value="UniProtKB-KW"/>
</dbReference>
<dbReference type="InterPro" id="IPR001962">
    <property type="entry name" value="Asn_synthase"/>
</dbReference>
<dbReference type="InterPro" id="IPR014729">
    <property type="entry name" value="Rossmann-like_a/b/a_fold"/>
</dbReference>
<dbReference type="GO" id="GO:0004066">
    <property type="term" value="F:asparagine synthase (glutamine-hydrolyzing) activity"/>
    <property type="evidence" value="ECO:0007669"/>
    <property type="project" value="InterPro"/>
</dbReference>
<evidence type="ECO:0000256" key="3">
    <source>
        <dbReference type="ARBA" id="ARBA00022962"/>
    </source>
</evidence>
<feature type="domain" description="Glutamine amidotransferase type-2" evidence="4">
    <location>
        <begin position="2"/>
        <end position="210"/>
    </location>
</feature>
<dbReference type="SUPFAM" id="SSF56235">
    <property type="entry name" value="N-terminal nucleophile aminohydrolases (Ntn hydrolases)"/>
    <property type="match status" value="1"/>
</dbReference>
<keyword evidence="3" id="KW-0315">Glutamine amidotransferase</keyword>
<protein>
    <recommendedName>
        <fullName evidence="4">Glutamine amidotransferase type-2 domain-containing protein</fullName>
    </recommendedName>
</protein>
<sequence>MCGIFFSIARNGPVLPDQHTVDALHARGPDSYKVLNVTCSTDNAQKIYLTFISSVLALRGEQIQRQPLFDEASGSVFCWNGEAWKVGGAKVTGNDSVYVWDLLLQATSPQQESGRHQRISEALTSIAGPFAFVFYDAPTSTVYYGRDRLGRRSLLVNQCDDGSSLTLSSISPLRQNTGCCSEVATDTIHYLPLKSANNVVPGKLPWLNVPLAINKSLPPNGSPPAVPSASSIEQFLQHLRDALILRSVDIPDHSHGQMQPGSAKVAILFSGGLDCTLLARLLHDLLPQEEAVDLLNVAFENPRSMAAKGGSTTGAAYELCPDRITGRSSFSELCQICPERRWRFVAIDVPYSETLSHKPSIINLMYPHNTEMDLSIAMALHFAARGKGEVSEHPSDVCSKAKYFVSTARVLLSGLGADELYAGYSRHAAAFSRDGFRGLADELELDFDRIGSRNLGRDDRVMSHWGKEIRYPYLDEDFVSFSLGLPVWEKSGFRPGKSVPKHYEAVGTSSKSEDLEPAKMLLRLAMWQLGMRRAASERKRAIQFGARTAKMDVGKGRTKGTDILTLSAG</sequence>
<dbReference type="InterPro" id="IPR051857">
    <property type="entry name" value="Asn_synthetase_domain"/>
</dbReference>
<dbReference type="PROSITE" id="PS51278">
    <property type="entry name" value="GATASE_TYPE_2"/>
    <property type="match status" value="1"/>
</dbReference>
<organism evidence="5 6">
    <name type="scientific">Vermiconidia calcicola</name>
    <dbReference type="NCBI Taxonomy" id="1690605"/>
    <lineage>
        <taxon>Eukaryota</taxon>
        <taxon>Fungi</taxon>
        <taxon>Dikarya</taxon>
        <taxon>Ascomycota</taxon>
        <taxon>Pezizomycotina</taxon>
        <taxon>Dothideomycetes</taxon>
        <taxon>Dothideomycetidae</taxon>
        <taxon>Mycosphaerellales</taxon>
        <taxon>Extremaceae</taxon>
        <taxon>Vermiconidia</taxon>
    </lineage>
</organism>
<dbReference type="PANTHER" id="PTHR45937">
    <property type="entry name" value="ASPARAGINE SYNTHETASE DOMAIN-CONTAINING PROTEIN 1"/>
    <property type="match status" value="1"/>
</dbReference>
<dbReference type="Gene3D" id="3.40.50.620">
    <property type="entry name" value="HUPs"/>
    <property type="match status" value="1"/>
</dbReference>
<evidence type="ECO:0000259" key="4">
    <source>
        <dbReference type="PROSITE" id="PS51278"/>
    </source>
</evidence>
<dbReference type="InterPro" id="IPR029055">
    <property type="entry name" value="Ntn_hydrolases_N"/>
</dbReference>
<evidence type="ECO:0000313" key="6">
    <source>
        <dbReference type="Proteomes" id="UP001345827"/>
    </source>
</evidence>
<evidence type="ECO:0000256" key="1">
    <source>
        <dbReference type="ARBA" id="ARBA00022605"/>
    </source>
</evidence>
<comment type="caution">
    <text evidence="5">The sequence shown here is derived from an EMBL/GenBank/DDBJ whole genome shotgun (WGS) entry which is preliminary data.</text>
</comment>
<dbReference type="Gene3D" id="3.60.20.10">
    <property type="entry name" value="Glutamine Phosphoribosylpyrophosphate, subunit 1, domain 1"/>
    <property type="match status" value="1"/>
</dbReference>
<dbReference type="EMBL" id="JAXLQG010000023">
    <property type="protein sequence ID" value="KAK5529218.1"/>
    <property type="molecule type" value="Genomic_DNA"/>
</dbReference>
<dbReference type="PANTHER" id="PTHR45937:SF1">
    <property type="entry name" value="ASPARAGINE SYNTHETASE DOMAIN-CONTAINING PROTEIN 1"/>
    <property type="match status" value="1"/>
</dbReference>
<keyword evidence="6" id="KW-1185">Reference proteome</keyword>